<keyword evidence="2" id="KW-1003">Cell membrane</keyword>
<evidence type="ECO:0000313" key="12">
    <source>
        <dbReference type="Proteomes" id="UP000440578"/>
    </source>
</evidence>
<dbReference type="AlphaFoldDB" id="A0A6A4WN78"/>
<evidence type="ECO:0000256" key="2">
    <source>
        <dbReference type="ARBA" id="ARBA00022475"/>
    </source>
</evidence>
<feature type="transmembrane region" description="Helical" evidence="10">
    <location>
        <begin position="324"/>
        <end position="345"/>
    </location>
</feature>
<dbReference type="PANTHER" id="PTHR21137">
    <property type="entry name" value="ODORANT RECEPTOR"/>
    <property type="match status" value="1"/>
</dbReference>
<proteinExistence type="inferred from homology"/>
<keyword evidence="6 10" id="KW-1133">Transmembrane helix</keyword>
<evidence type="ECO:0000256" key="6">
    <source>
        <dbReference type="ARBA" id="ARBA00022989"/>
    </source>
</evidence>
<dbReference type="Pfam" id="PF02949">
    <property type="entry name" value="7tm_6"/>
    <property type="match status" value="1"/>
</dbReference>
<feature type="transmembrane region" description="Helical" evidence="10">
    <location>
        <begin position="432"/>
        <end position="449"/>
    </location>
</feature>
<evidence type="ECO:0000256" key="9">
    <source>
        <dbReference type="ARBA" id="ARBA00023224"/>
    </source>
</evidence>
<comment type="caution">
    <text evidence="11">The sequence shown here is derived from an EMBL/GenBank/DDBJ whole genome shotgun (WGS) entry which is preliminary data.</text>
</comment>
<keyword evidence="4 10" id="KW-0812">Transmembrane</keyword>
<evidence type="ECO:0000256" key="4">
    <source>
        <dbReference type="ARBA" id="ARBA00022692"/>
    </source>
</evidence>
<dbReference type="GO" id="GO:0005886">
    <property type="term" value="C:plasma membrane"/>
    <property type="evidence" value="ECO:0007669"/>
    <property type="project" value="UniProtKB-SubCell"/>
</dbReference>
<keyword evidence="12" id="KW-1185">Reference proteome</keyword>
<reference evidence="11 12" key="1">
    <citation type="submission" date="2019-07" db="EMBL/GenBank/DDBJ databases">
        <title>Draft genome assembly of a fouling barnacle, Amphibalanus amphitrite (Darwin, 1854): The first reference genome for Thecostraca.</title>
        <authorList>
            <person name="Kim W."/>
        </authorList>
    </citation>
    <scope>NUCLEOTIDE SEQUENCE [LARGE SCALE GENOMIC DNA]</scope>
    <source>
        <strain evidence="11">SNU_AA5</strain>
        <tissue evidence="11">Soma without cirri and trophi</tissue>
    </source>
</reference>
<feature type="transmembrane region" description="Helical" evidence="10">
    <location>
        <begin position="69"/>
        <end position="88"/>
    </location>
</feature>
<feature type="transmembrane region" description="Helical" evidence="10">
    <location>
        <begin position="33"/>
        <end position="57"/>
    </location>
</feature>
<dbReference type="GO" id="GO:0004984">
    <property type="term" value="F:olfactory receptor activity"/>
    <property type="evidence" value="ECO:0007669"/>
    <property type="project" value="InterPro"/>
</dbReference>
<keyword evidence="8 10" id="KW-0675">Receptor</keyword>
<keyword evidence="3 10" id="KW-0716">Sensory transduction</keyword>
<evidence type="ECO:0000256" key="10">
    <source>
        <dbReference type="RuleBase" id="RU351113"/>
    </source>
</evidence>
<name>A0A6A4WN78_AMPAM</name>
<dbReference type="InterPro" id="IPR004117">
    <property type="entry name" value="7tm6_olfct_rcpt"/>
</dbReference>
<feature type="transmembrane region" description="Helical" evidence="10">
    <location>
        <begin position="166"/>
        <end position="187"/>
    </location>
</feature>
<comment type="similarity">
    <text evidence="10">Belongs to the insect chemoreceptor superfamily. Heteromeric odorant receptor channel (TC 1.A.69) family.</text>
</comment>
<dbReference type="OrthoDB" id="6401150at2759"/>
<evidence type="ECO:0000256" key="5">
    <source>
        <dbReference type="ARBA" id="ARBA00022725"/>
    </source>
</evidence>
<keyword evidence="5 10" id="KW-0552">Olfaction</keyword>
<keyword evidence="9 10" id="KW-0807">Transducer</keyword>
<feature type="transmembrane region" description="Helical" evidence="10">
    <location>
        <begin position="357"/>
        <end position="376"/>
    </location>
</feature>
<dbReference type="EMBL" id="VIIS01000458">
    <property type="protein sequence ID" value="KAF0308856.1"/>
    <property type="molecule type" value="Genomic_DNA"/>
</dbReference>
<sequence length="450" mass="50132">MARGIHRLLMHHILMVGGWLTLTGFLVRRPPVWLWALRTVPMLFHLLTALGAVNLLVHLPSKVRVVYGLAVYGFFVQTAVALVVLLFGRSELDTLERQLEGLEKMATCNSPVLHRKILTRIALFVTLAAISCGLWISFPLVVGEFRHGNYHIQVELPLALQTQTGYWYCLAFQVVTVVLGTILALTFDCCFFTWLNTVAFHLCTIRNMVQALNSSQGLTDTPKVKVNSSPLMTIAAKTTSWSLNSVLDEKEESPNQELQDLQDNNRREKQANLDQLFVGNASIELEKAVETCDSTETLRLIDGYYSQIASLANSINRLCGLPVLITHAATMTVVLFGVYASILLASEPSKPGRGTQITGFAVFIFIFVLRIIFVSFDGGEITEHWEELSASLAAMEWLHLPPEAKQRRKALLQKTAQPLCISAAGVFNINKINVLNIFSFVLTYLVVMVQ</sequence>
<comment type="subcellular location">
    <subcellularLocation>
        <location evidence="1 10">Cell membrane</location>
        <topology evidence="1 10">Multi-pass membrane protein</topology>
    </subcellularLocation>
</comment>
<feature type="transmembrane region" description="Helical" evidence="10">
    <location>
        <begin position="121"/>
        <end position="145"/>
    </location>
</feature>
<comment type="caution">
    <text evidence="10">Lacks conserved residue(s) required for the propagation of feature annotation.</text>
</comment>
<dbReference type="PANTHER" id="PTHR21137:SF35">
    <property type="entry name" value="ODORANT RECEPTOR 19A-RELATED"/>
    <property type="match status" value="1"/>
</dbReference>
<evidence type="ECO:0000313" key="11">
    <source>
        <dbReference type="EMBL" id="KAF0308856.1"/>
    </source>
</evidence>
<keyword evidence="7 10" id="KW-0472">Membrane</keyword>
<evidence type="ECO:0000256" key="7">
    <source>
        <dbReference type="ARBA" id="ARBA00023136"/>
    </source>
</evidence>
<evidence type="ECO:0000256" key="8">
    <source>
        <dbReference type="ARBA" id="ARBA00023170"/>
    </source>
</evidence>
<dbReference type="GO" id="GO:0007165">
    <property type="term" value="P:signal transduction"/>
    <property type="evidence" value="ECO:0007669"/>
    <property type="project" value="UniProtKB-KW"/>
</dbReference>
<evidence type="ECO:0000256" key="3">
    <source>
        <dbReference type="ARBA" id="ARBA00022606"/>
    </source>
</evidence>
<gene>
    <name evidence="11" type="ORF">FJT64_019979</name>
</gene>
<dbReference type="Proteomes" id="UP000440578">
    <property type="component" value="Unassembled WGS sequence"/>
</dbReference>
<organism evidence="11 12">
    <name type="scientific">Amphibalanus amphitrite</name>
    <name type="common">Striped barnacle</name>
    <name type="synonym">Balanus amphitrite</name>
    <dbReference type="NCBI Taxonomy" id="1232801"/>
    <lineage>
        <taxon>Eukaryota</taxon>
        <taxon>Metazoa</taxon>
        <taxon>Ecdysozoa</taxon>
        <taxon>Arthropoda</taxon>
        <taxon>Crustacea</taxon>
        <taxon>Multicrustacea</taxon>
        <taxon>Cirripedia</taxon>
        <taxon>Thoracica</taxon>
        <taxon>Thoracicalcarea</taxon>
        <taxon>Balanomorpha</taxon>
        <taxon>Balanoidea</taxon>
        <taxon>Balanidae</taxon>
        <taxon>Amphibalaninae</taxon>
        <taxon>Amphibalanus</taxon>
    </lineage>
</organism>
<feature type="transmembrane region" description="Helical" evidence="10">
    <location>
        <begin position="9"/>
        <end position="27"/>
    </location>
</feature>
<accession>A0A6A4WN78</accession>
<protein>
    <recommendedName>
        <fullName evidence="10">Odorant receptor</fullName>
    </recommendedName>
</protein>
<dbReference type="GO" id="GO:0005549">
    <property type="term" value="F:odorant binding"/>
    <property type="evidence" value="ECO:0007669"/>
    <property type="project" value="InterPro"/>
</dbReference>
<evidence type="ECO:0000256" key="1">
    <source>
        <dbReference type="ARBA" id="ARBA00004651"/>
    </source>
</evidence>